<reference evidence="1 2" key="1">
    <citation type="journal article" date="2016" name="Nat. Commun.">
        <title>Thousands of microbial genomes shed light on interconnected biogeochemical processes in an aquifer system.</title>
        <authorList>
            <person name="Anantharaman K."/>
            <person name="Brown C.T."/>
            <person name="Hug L.A."/>
            <person name="Sharon I."/>
            <person name="Castelle C.J."/>
            <person name="Probst A.J."/>
            <person name="Thomas B.C."/>
            <person name="Singh A."/>
            <person name="Wilkins M.J."/>
            <person name="Karaoz U."/>
            <person name="Brodie E.L."/>
            <person name="Williams K.H."/>
            <person name="Hubbard S.S."/>
            <person name="Banfield J.F."/>
        </authorList>
    </citation>
    <scope>NUCLEOTIDE SEQUENCE [LARGE SCALE GENOMIC DNA]</scope>
</reference>
<gene>
    <name evidence="1" type="ORF">A2153_00180</name>
</gene>
<protein>
    <recommendedName>
        <fullName evidence="3">WbqC-like protein</fullName>
    </recommendedName>
</protein>
<dbReference type="Pfam" id="PF08889">
    <property type="entry name" value="WbqC"/>
    <property type="match status" value="1"/>
</dbReference>
<comment type="caution">
    <text evidence="1">The sequence shown here is derived from an EMBL/GenBank/DDBJ whole genome shotgun (WGS) entry which is preliminary data.</text>
</comment>
<evidence type="ECO:0000313" key="1">
    <source>
        <dbReference type="EMBL" id="OGF98718.1"/>
    </source>
</evidence>
<evidence type="ECO:0008006" key="3">
    <source>
        <dbReference type="Google" id="ProtNLM"/>
    </source>
</evidence>
<dbReference type="EMBL" id="MFJB01000089">
    <property type="protein sequence ID" value="OGF98718.1"/>
    <property type="molecule type" value="Genomic_DNA"/>
</dbReference>
<accession>A0A1F5YEV3</accession>
<evidence type="ECO:0000313" key="2">
    <source>
        <dbReference type="Proteomes" id="UP000177396"/>
    </source>
</evidence>
<sequence length="267" mass="30798">MRYSGIQPQYFPRLHYFARILNSDIYLIRDEVQYLKKHKYPDGTTDKSYQSHTPVKQTFGRFLLSVPIKREGFIPIGKTEVSYGNNWVETHLKTIEICYSKAPNYQPIYRDMETILNMRYKTIADLNIAAICWAIQYLINKGHSSNRDLSINSTEQLLKKSRFRMRKIIRGSHLTKTVNLDGLSADEKIIKLIKAVGANEDYCGGTAIAAYMHQELFKKNGIKITVQDWHCPPYPQQFNKLGFIPDLSIIDLFMNVSPQNAAKILLG</sequence>
<dbReference type="AlphaFoldDB" id="A0A1F5YEV3"/>
<name>A0A1F5YEV3_9BACT</name>
<dbReference type="InterPro" id="IPR014985">
    <property type="entry name" value="WbqC"/>
</dbReference>
<dbReference type="Proteomes" id="UP000177396">
    <property type="component" value="Unassembled WGS sequence"/>
</dbReference>
<organism evidence="1 2">
    <name type="scientific">Candidatus Gottesmanbacteria bacterium RBG_16_38_7b</name>
    <dbReference type="NCBI Taxonomy" id="1798372"/>
    <lineage>
        <taxon>Bacteria</taxon>
        <taxon>Candidatus Gottesmaniibacteriota</taxon>
    </lineage>
</organism>
<proteinExistence type="predicted"/>